<dbReference type="Gramene" id="QL08p027209:mrna">
    <property type="protein sequence ID" value="QL08p027209:mrna"/>
    <property type="gene ID" value="QL08p027209"/>
</dbReference>
<evidence type="ECO:0000313" key="1">
    <source>
        <dbReference type="EnsemblPlants" id="QL08p027209:mrna"/>
    </source>
</evidence>
<reference evidence="1" key="2">
    <citation type="submission" date="2021-01" db="UniProtKB">
        <authorList>
            <consortium name="EnsemblPlants"/>
        </authorList>
    </citation>
    <scope>IDENTIFICATION</scope>
</reference>
<evidence type="ECO:0000313" key="2">
    <source>
        <dbReference type="Proteomes" id="UP000594261"/>
    </source>
</evidence>
<dbReference type="InParanoid" id="A0A7N2MAP3"/>
<proteinExistence type="predicted"/>
<dbReference type="EnsemblPlants" id="QL08p027209:mrna">
    <property type="protein sequence ID" value="QL08p027209:mrna"/>
    <property type="gene ID" value="QL08p027209"/>
</dbReference>
<dbReference type="AlphaFoldDB" id="A0A7N2MAP3"/>
<name>A0A7N2MAP3_QUELO</name>
<dbReference type="PANTHER" id="PTHR33116:SF78">
    <property type="entry name" value="OS12G0587133 PROTEIN"/>
    <property type="match status" value="1"/>
</dbReference>
<sequence>MEPTCTKKLLSVINNSDASVDESLCSDASVDESLCSNGDVTLQHDIQRIIHKHTDNIIKKWGNAEQWMTRINWQWLPEVLSDHFPILLESGSHQRGRIPFRFENMWLKAEGFLDKVKSEWKVAFSNVSSSVRGDIISTPQNAFVLNRQILDSVLIANECLDSKLSSRGLRQGDPLSPLLFVLVMEAIGRMLDKTVHEGRLSGFHVVSGLKINLGKPKMVAIGAVHNIELLVAVLGYKQGSLPMKYLGLPLGAKFKDMTIWNPILEKMERILAMANRIARLQRNFLWSGLGDEPKFHLVNWAIICAPLSSGGLGIRNLRIFNVALLEKWLWRFGHEMDALWRQVIKFYSKNEVHHPILDDMEFRRISEEDAMRLDRPLTRIRWHGFSEKWRRWIMWCISSVKFFILINDDTLFCDADSHHLVALPRILAASRVQAARRVPEASDTAAATRLLHPCFPGNHMEKLQRDFLWSGTDAPKRERPFEEGSLRRNMRTEGVVGVQNKCQGPMVLERGNPFGVVGWLFVNFFSLIISQARESSVLEVMRFSDGRLHWDFLFHRLAQDWEVDSLALFLDMLFSTNVRGVSANKLC</sequence>
<dbReference type="Proteomes" id="UP000594261">
    <property type="component" value="Chromosome 8"/>
</dbReference>
<accession>A0A7N2MAP3</accession>
<organism evidence="1 2">
    <name type="scientific">Quercus lobata</name>
    <name type="common">Valley oak</name>
    <dbReference type="NCBI Taxonomy" id="97700"/>
    <lineage>
        <taxon>Eukaryota</taxon>
        <taxon>Viridiplantae</taxon>
        <taxon>Streptophyta</taxon>
        <taxon>Embryophyta</taxon>
        <taxon>Tracheophyta</taxon>
        <taxon>Spermatophyta</taxon>
        <taxon>Magnoliopsida</taxon>
        <taxon>eudicotyledons</taxon>
        <taxon>Gunneridae</taxon>
        <taxon>Pentapetalae</taxon>
        <taxon>rosids</taxon>
        <taxon>fabids</taxon>
        <taxon>Fagales</taxon>
        <taxon>Fagaceae</taxon>
        <taxon>Quercus</taxon>
    </lineage>
</organism>
<reference evidence="1 2" key="1">
    <citation type="journal article" date="2016" name="G3 (Bethesda)">
        <title>First Draft Assembly and Annotation of the Genome of a California Endemic Oak Quercus lobata Nee (Fagaceae).</title>
        <authorList>
            <person name="Sork V.L."/>
            <person name="Fitz-Gibbon S.T."/>
            <person name="Puiu D."/>
            <person name="Crepeau M."/>
            <person name="Gugger P.F."/>
            <person name="Sherman R."/>
            <person name="Stevens K."/>
            <person name="Langley C.H."/>
            <person name="Pellegrini M."/>
            <person name="Salzberg S.L."/>
        </authorList>
    </citation>
    <scope>NUCLEOTIDE SEQUENCE [LARGE SCALE GENOMIC DNA]</scope>
    <source>
        <strain evidence="1 2">cv. SW786</strain>
    </source>
</reference>
<protein>
    <recommendedName>
        <fullName evidence="3">Reverse transcriptase domain-containing protein</fullName>
    </recommendedName>
</protein>
<keyword evidence="2" id="KW-1185">Reference proteome</keyword>
<dbReference type="PANTHER" id="PTHR33116">
    <property type="entry name" value="REVERSE TRANSCRIPTASE ZINC-BINDING DOMAIN-CONTAINING PROTEIN-RELATED-RELATED"/>
    <property type="match status" value="1"/>
</dbReference>
<dbReference type="EMBL" id="LRBV02000008">
    <property type="status" value="NOT_ANNOTATED_CDS"/>
    <property type="molecule type" value="Genomic_DNA"/>
</dbReference>
<evidence type="ECO:0008006" key="3">
    <source>
        <dbReference type="Google" id="ProtNLM"/>
    </source>
</evidence>